<evidence type="ECO:0000313" key="2">
    <source>
        <dbReference type="Proteomes" id="UP000197666"/>
    </source>
</evidence>
<proteinExistence type="predicted"/>
<gene>
    <name evidence="1" type="ORF">CAN33_0022045</name>
</gene>
<accession>A0A505IAQ0</accession>
<dbReference type="EMBL" id="NKJJ02000015">
    <property type="protein sequence ID" value="TPR10416.1"/>
    <property type="molecule type" value="Genomic_DNA"/>
</dbReference>
<protein>
    <submittedName>
        <fullName evidence="1">Catalytic LigB subunit of aromatic ring-opening dioxygenase family protein</fullName>
    </submittedName>
</protein>
<dbReference type="Proteomes" id="UP000197666">
    <property type="component" value="Unassembled WGS sequence"/>
</dbReference>
<name>A0A505IAQ0_ASPNG</name>
<dbReference type="AlphaFoldDB" id="A0A505IAQ0"/>
<comment type="caution">
    <text evidence="1">The sequence shown here is derived from an EMBL/GenBank/DDBJ whole genome shotgun (WGS) entry which is preliminary data.</text>
</comment>
<keyword evidence="1" id="KW-0560">Oxidoreductase</keyword>
<organism evidence="1 2">
    <name type="scientific">Aspergillus niger</name>
    <dbReference type="NCBI Taxonomy" id="5061"/>
    <lineage>
        <taxon>Eukaryota</taxon>
        <taxon>Fungi</taxon>
        <taxon>Dikarya</taxon>
        <taxon>Ascomycota</taxon>
        <taxon>Pezizomycotina</taxon>
        <taxon>Eurotiomycetes</taxon>
        <taxon>Eurotiomycetidae</taxon>
        <taxon>Eurotiales</taxon>
        <taxon>Aspergillaceae</taxon>
        <taxon>Aspergillus</taxon>
        <taxon>Aspergillus subgen. Circumdati</taxon>
    </lineage>
</organism>
<sequence length="48" mass="5416">MPLSSSAIDTRNYRNSMLVLGMPRRAESQAAGLIPAYVFLYMPDIWDP</sequence>
<dbReference type="GO" id="GO:0051213">
    <property type="term" value="F:dioxygenase activity"/>
    <property type="evidence" value="ECO:0007669"/>
    <property type="project" value="UniProtKB-KW"/>
</dbReference>
<keyword evidence="1" id="KW-0223">Dioxygenase</keyword>
<evidence type="ECO:0000313" key="1">
    <source>
        <dbReference type="EMBL" id="TPR10416.1"/>
    </source>
</evidence>
<reference evidence="2" key="1">
    <citation type="submission" date="2018-10" db="EMBL/GenBank/DDBJ databases">
        <title>FDA dAtabase for Regulatory Grade micrObial Sequences (FDA-ARGOS): Supporting development and validation of Infectious Disease Dx tests.</title>
        <authorList>
            <person name="Kerrigan L."/>
            <person name="Tallon L."/>
            <person name="Sadzewicz L."/>
            <person name="Sengamalay N."/>
            <person name="Ott S."/>
            <person name="Godinez A."/>
            <person name="Nagaraj S."/>
            <person name="Vavikolanu K."/>
            <person name="Nadendla S."/>
            <person name="George J."/>
            <person name="Sichtig H."/>
        </authorList>
    </citation>
    <scope>NUCLEOTIDE SEQUENCE [LARGE SCALE GENOMIC DNA]</scope>
    <source>
        <strain evidence="2">FDAARGOS_311</strain>
    </source>
</reference>